<dbReference type="InterPro" id="IPR001387">
    <property type="entry name" value="Cro/C1-type_HTH"/>
</dbReference>
<keyword evidence="1 3" id="KW-0238">DNA-binding</keyword>
<dbReference type="AlphaFoldDB" id="A0A828RKC0"/>
<dbReference type="SUPFAM" id="SSF47413">
    <property type="entry name" value="lambda repressor-like DNA-binding domains"/>
    <property type="match status" value="2"/>
</dbReference>
<name>A0A828RKC0_LIMRT</name>
<comment type="caution">
    <text evidence="3">The sequence shown here is derived from an EMBL/GenBank/DDBJ whole genome shotgun (WGS) entry which is preliminary data.</text>
</comment>
<dbReference type="CDD" id="cd00093">
    <property type="entry name" value="HTH_XRE"/>
    <property type="match status" value="2"/>
</dbReference>
<feature type="domain" description="HTH cro/C1-type" evidence="2">
    <location>
        <begin position="92"/>
        <end position="146"/>
    </location>
</feature>
<accession>A0A828RKC0</accession>
<dbReference type="Pfam" id="PF01381">
    <property type="entry name" value="HTH_3"/>
    <property type="match status" value="2"/>
</dbReference>
<gene>
    <name evidence="3" type="ORF">HMPREF0536_10144</name>
</gene>
<protein>
    <submittedName>
        <fullName evidence="3">DNA-binding helix-turn-helix protein</fullName>
    </submittedName>
</protein>
<proteinExistence type="predicted"/>
<dbReference type="Gene3D" id="1.10.260.40">
    <property type="entry name" value="lambda repressor-like DNA-binding domains"/>
    <property type="match status" value="2"/>
</dbReference>
<dbReference type="InterPro" id="IPR010982">
    <property type="entry name" value="Lambda_DNA-bd_dom_sf"/>
</dbReference>
<evidence type="ECO:0000259" key="2">
    <source>
        <dbReference type="PROSITE" id="PS50943"/>
    </source>
</evidence>
<dbReference type="GO" id="GO:0003677">
    <property type="term" value="F:DNA binding"/>
    <property type="evidence" value="ECO:0007669"/>
    <property type="project" value="UniProtKB-KW"/>
</dbReference>
<reference evidence="3 4" key="1">
    <citation type="submission" date="2011-01" db="EMBL/GenBank/DDBJ databases">
        <authorList>
            <person name="Muzny D."/>
            <person name="Qin X."/>
            <person name="Buhay C."/>
            <person name="Dugan-Rocha S."/>
            <person name="Ding Y."/>
            <person name="Chen G."/>
            <person name="Hawes A."/>
            <person name="Holder M."/>
            <person name="Jhangiani S."/>
            <person name="Johnson A."/>
            <person name="Khan Z."/>
            <person name="Li Z."/>
            <person name="Liu W."/>
            <person name="Liu X."/>
            <person name="Perez L."/>
            <person name="Shen H."/>
            <person name="Wang Q."/>
            <person name="Watt J."/>
            <person name="Xi L."/>
            <person name="Xin Y."/>
            <person name="Zhou J."/>
            <person name="Deng J."/>
            <person name="Jiang H."/>
            <person name="Liu Y."/>
            <person name="Qu J."/>
            <person name="Song X.-Z."/>
            <person name="Zhang L."/>
            <person name="Villasana D."/>
            <person name="Johnson A."/>
            <person name="Liu J."/>
            <person name="Liyanage D."/>
            <person name="Lorensuhewa L."/>
            <person name="Robinson T."/>
            <person name="Song A."/>
            <person name="Song B.-B."/>
            <person name="Dinh H."/>
            <person name="Thornton R."/>
            <person name="Coyle M."/>
            <person name="Francisco L."/>
            <person name="Jackson L."/>
            <person name="Javaid M."/>
            <person name="Korchina V."/>
            <person name="Kovar C."/>
            <person name="Mata R."/>
            <person name="Mathew T."/>
            <person name="Ngo R."/>
            <person name="Nguyen L."/>
            <person name="Nguyen N."/>
            <person name="Okwuonu G."/>
            <person name="Ongeri F."/>
            <person name="Pham C."/>
            <person name="Simmons D."/>
            <person name="Wilczek-Boney K."/>
            <person name="Hale W."/>
            <person name="Jakkamsetti A."/>
            <person name="Pham P."/>
            <person name="Ruth R."/>
            <person name="San Lucas F."/>
            <person name="Warren J."/>
            <person name="Zhang J."/>
            <person name="Zhao Z."/>
            <person name="Zhou C."/>
            <person name="Zhu D."/>
            <person name="Lee S."/>
            <person name="Bess C."/>
            <person name="Blankenburg K."/>
            <person name="Forbes L."/>
            <person name="Fu Q."/>
            <person name="Gubbala S."/>
            <person name="Hirani K."/>
            <person name="Jayaseelan J.C."/>
            <person name="Lara F."/>
            <person name="Munidasa M."/>
            <person name="Palculict T."/>
            <person name="Patil S."/>
            <person name="Pu L.-L."/>
            <person name="Saada N."/>
            <person name="Tang L."/>
            <person name="Weissenberger G."/>
            <person name="Zhu Y."/>
            <person name="Hemphill L."/>
            <person name="Shang Y."/>
            <person name="Youmans B."/>
            <person name="Ayvaz T."/>
            <person name="Ross M."/>
            <person name="Santibanez J."/>
            <person name="Aqrawi P."/>
            <person name="Gross S."/>
            <person name="Joshi V."/>
            <person name="Fowler G."/>
            <person name="Nazareth L."/>
            <person name="Reid J."/>
            <person name="Worley K."/>
            <person name="Petrosino J."/>
            <person name="Highlander S."/>
            <person name="Gibbs R."/>
        </authorList>
    </citation>
    <scope>NUCLEOTIDE SEQUENCE [LARGE SCALE GENOMIC DNA]</scope>
    <source>
        <strain evidence="3 4">MM4-1A</strain>
    </source>
</reference>
<dbReference type="PROSITE" id="PS50943">
    <property type="entry name" value="HTH_CROC1"/>
    <property type="match status" value="2"/>
</dbReference>
<dbReference type="SMART" id="SM00530">
    <property type="entry name" value="HTH_XRE"/>
    <property type="match status" value="2"/>
</dbReference>
<dbReference type="EMBL" id="ACGX02000003">
    <property type="protein sequence ID" value="EGC15964.1"/>
    <property type="molecule type" value="Genomic_DNA"/>
</dbReference>
<dbReference type="PANTHER" id="PTHR46558:SF11">
    <property type="entry name" value="HTH-TYPE TRANSCRIPTIONAL REGULATOR XRE"/>
    <property type="match status" value="1"/>
</dbReference>
<organism evidence="3 4">
    <name type="scientific">Limosilactobacillus reuteri MM4-1A</name>
    <dbReference type="NCBI Taxonomy" id="548485"/>
    <lineage>
        <taxon>Bacteria</taxon>
        <taxon>Bacillati</taxon>
        <taxon>Bacillota</taxon>
        <taxon>Bacilli</taxon>
        <taxon>Lactobacillales</taxon>
        <taxon>Lactobacillaceae</taxon>
        <taxon>Limosilactobacillus</taxon>
    </lineage>
</organism>
<sequence>MIMNRLKFLRRKKHLTQQQLSKELKKRNIKVSVALISSYEQEKIPFNKEKLQKIANYFDVSVNYLTGRSNSKAPTLLDRVNFNEKGNPGNNIYVERKKKHMTQKELGMKIGVTREYISEYELGIRPIPIETLKKLSEALGSEASYLLGVNGKYLPHSMNDFILSLDDHELLKSTKELLHRLDWAYTTPAFGLLYILLAFRDEDDEKELVSKLKKIEKNSVYMLYSIICDAVTMLLDGEGKENEIDNTYFMKLFSVIEDYDLEKYEL</sequence>
<dbReference type="PANTHER" id="PTHR46558">
    <property type="entry name" value="TRACRIPTIONAL REGULATORY PROTEIN-RELATED-RELATED"/>
    <property type="match status" value="1"/>
</dbReference>
<evidence type="ECO:0000256" key="1">
    <source>
        <dbReference type="ARBA" id="ARBA00023125"/>
    </source>
</evidence>
<evidence type="ECO:0000313" key="4">
    <source>
        <dbReference type="Proteomes" id="UP000004335"/>
    </source>
</evidence>
<dbReference type="Proteomes" id="UP000004335">
    <property type="component" value="Unassembled WGS sequence"/>
</dbReference>
<feature type="domain" description="HTH cro/C1-type" evidence="2">
    <location>
        <begin position="6"/>
        <end position="65"/>
    </location>
</feature>
<evidence type="ECO:0000313" key="3">
    <source>
        <dbReference type="EMBL" id="EGC15964.1"/>
    </source>
</evidence>